<dbReference type="Proteomes" id="UP000217083">
    <property type="component" value="Unassembled WGS sequence"/>
</dbReference>
<evidence type="ECO:0000256" key="7">
    <source>
        <dbReference type="ARBA" id="ARBA00023288"/>
    </source>
</evidence>
<evidence type="ECO:0000259" key="8">
    <source>
        <dbReference type="Pfam" id="PF05504"/>
    </source>
</evidence>
<protein>
    <submittedName>
        <fullName evidence="10">Uncharacterized protein</fullName>
    </submittedName>
</protein>
<name>A0A263BY87_9BACI</name>
<evidence type="ECO:0000256" key="1">
    <source>
        <dbReference type="ARBA" id="ARBA00004635"/>
    </source>
</evidence>
<dbReference type="EMBL" id="NPIA01000001">
    <property type="protein sequence ID" value="OZM58703.1"/>
    <property type="molecule type" value="Genomic_DNA"/>
</dbReference>
<feature type="domain" description="Spore germination GerAC-like C-terminal" evidence="8">
    <location>
        <begin position="227"/>
        <end position="397"/>
    </location>
</feature>
<dbReference type="InterPro" id="IPR046953">
    <property type="entry name" value="Spore_GerAC-like_C"/>
</dbReference>
<keyword evidence="6" id="KW-0564">Palmitate</keyword>
<dbReference type="Gene3D" id="3.30.300.210">
    <property type="entry name" value="Nutrient germinant receptor protein C, domain 3"/>
    <property type="match status" value="1"/>
</dbReference>
<accession>A0A263BY87</accession>
<reference evidence="11" key="1">
    <citation type="submission" date="2017-08" db="EMBL/GenBank/DDBJ databases">
        <authorList>
            <person name="Huang Z."/>
        </authorList>
    </citation>
    <scope>NUCLEOTIDE SEQUENCE [LARGE SCALE GENOMIC DNA]</scope>
    <source>
        <strain evidence="11">SA5d-4</strain>
    </source>
</reference>
<evidence type="ECO:0000256" key="6">
    <source>
        <dbReference type="ARBA" id="ARBA00023139"/>
    </source>
</evidence>
<evidence type="ECO:0000313" key="11">
    <source>
        <dbReference type="Proteomes" id="UP000217083"/>
    </source>
</evidence>
<evidence type="ECO:0000256" key="2">
    <source>
        <dbReference type="ARBA" id="ARBA00007886"/>
    </source>
</evidence>
<dbReference type="InterPro" id="IPR057336">
    <property type="entry name" value="GerAC_N"/>
</dbReference>
<keyword evidence="11" id="KW-1185">Reference proteome</keyword>
<comment type="subcellular location">
    <subcellularLocation>
        <location evidence="1">Membrane</location>
        <topology evidence="1">Lipid-anchor</topology>
    </subcellularLocation>
</comment>
<dbReference type="GO" id="GO:0016020">
    <property type="term" value="C:membrane"/>
    <property type="evidence" value="ECO:0007669"/>
    <property type="project" value="UniProtKB-SubCell"/>
</dbReference>
<dbReference type="AlphaFoldDB" id="A0A263BY87"/>
<sequence>MVKRIIVIFTLCILCAGCWEKKELEEQAYVVVIGLDKADEKGKIIVTFQISNPQVGSVQKGDAGNESASEIVTFKATDLLTAREIANAFITRDISFNHMRNLVVSEELAKSDMLLRTIYSTLRERQLKRDIRLIVCKEEAKEFIRNNSPTFETRPHKYYQFMIRQVTDMGFSPTSTLHEYFLTAEGDADLFLSILATTKEESGSGDNEDEYKAGQIDKEGGNKTQIMGSAVFKEGKMIGTITAEETRLSYALNNTANILKMLVTYEDPIKKDYRVAARLMKTGETKVKMNLETKTPIIDVEVPFSLELLAIPSLVDYVQNKENQTLLKNSIEASLEKKTMKFIKQFQEEYKGQPFAWSLIARKHFLTLSEYKEYNWMKTFPKAKVNVKFNVDITEFGEELRTPNIPKIKD</sequence>
<keyword evidence="3" id="KW-0309">Germination</keyword>
<dbReference type="Pfam" id="PF25198">
    <property type="entry name" value="Spore_GerAC_N"/>
    <property type="match status" value="1"/>
</dbReference>
<evidence type="ECO:0000313" key="10">
    <source>
        <dbReference type="EMBL" id="OZM58703.1"/>
    </source>
</evidence>
<gene>
    <name evidence="10" type="ORF">CIB95_03805</name>
</gene>
<comment type="caution">
    <text evidence="10">The sequence shown here is derived from an EMBL/GenBank/DDBJ whole genome shotgun (WGS) entry which is preliminary data.</text>
</comment>
<organism evidence="10 11">
    <name type="scientific">Lottiidibacillus patelloidae</name>
    <dbReference type="NCBI Taxonomy" id="2670334"/>
    <lineage>
        <taxon>Bacteria</taxon>
        <taxon>Bacillati</taxon>
        <taxon>Bacillota</taxon>
        <taxon>Bacilli</taxon>
        <taxon>Bacillales</taxon>
        <taxon>Bacillaceae</taxon>
        <taxon>Lottiidibacillus</taxon>
    </lineage>
</organism>
<evidence type="ECO:0000256" key="5">
    <source>
        <dbReference type="ARBA" id="ARBA00023136"/>
    </source>
</evidence>
<dbReference type="NCBIfam" id="TIGR02887">
    <property type="entry name" value="spore_ger_x_C"/>
    <property type="match status" value="1"/>
</dbReference>
<dbReference type="PANTHER" id="PTHR35789:SF1">
    <property type="entry name" value="SPORE GERMINATION PROTEIN B3"/>
    <property type="match status" value="1"/>
</dbReference>
<evidence type="ECO:0000256" key="4">
    <source>
        <dbReference type="ARBA" id="ARBA00022729"/>
    </source>
</evidence>
<keyword evidence="7" id="KW-0449">Lipoprotein</keyword>
<feature type="domain" description="Spore germination protein N-terminal" evidence="9">
    <location>
        <begin position="21"/>
        <end position="195"/>
    </location>
</feature>
<proteinExistence type="inferred from homology"/>
<dbReference type="InterPro" id="IPR038501">
    <property type="entry name" value="Spore_GerAC_C_sf"/>
</dbReference>
<reference evidence="10 11" key="2">
    <citation type="submission" date="2017-09" db="EMBL/GenBank/DDBJ databases">
        <title>Bacillus patelloidae sp. nov., isolated from the intestinal tract of a marine limpet.</title>
        <authorList>
            <person name="Liu R."/>
            <person name="Dong C."/>
            <person name="Shao Z."/>
        </authorList>
    </citation>
    <scope>NUCLEOTIDE SEQUENCE [LARGE SCALE GENOMIC DNA]</scope>
    <source>
        <strain evidence="10 11">SA5d-4</strain>
    </source>
</reference>
<evidence type="ECO:0000259" key="9">
    <source>
        <dbReference type="Pfam" id="PF25198"/>
    </source>
</evidence>
<dbReference type="RefSeq" id="WP_094922004.1">
    <property type="nucleotide sequence ID" value="NZ_NPIA01000001.1"/>
</dbReference>
<dbReference type="InterPro" id="IPR008844">
    <property type="entry name" value="Spore_GerAC-like"/>
</dbReference>
<keyword evidence="5" id="KW-0472">Membrane</keyword>
<comment type="similarity">
    <text evidence="2">Belongs to the GerABKC lipoprotein family.</text>
</comment>
<dbReference type="GO" id="GO:0009847">
    <property type="term" value="P:spore germination"/>
    <property type="evidence" value="ECO:0007669"/>
    <property type="project" value="InterPro"/>
</dbReference>
<keyword evidence="4" id="KW-0732">Signal</keyword>
<dbReference type="PANTHER" id="PTHR35789">
    <property type="entry name" value="SPORE GERMINATION PROTEIN B3"/>
    <property type="match status" value="1"/>
</dbReference>
<dbReference type="Pfam" id="PF05504">
    <property type="entry name" value="Spore_GerAC"/>
    <property type="match status" value="1"/>
</dbReference>
<evidence type="ECO:0000256" key="3">
    <source>
        <dbReference type="ARBA" id="ARBA00022544"/>
    </source>
</evidence>